<gene>
    <name evidence="2" type="ORF">MAR_025239</name>
</gene>
<dbReference type="Gene3D" id="2.40.128.600">
    <property type="match status" value="1"/>
</dbReference>
<sequence>MYVPPTMTTVPISRIQALACRKGKNPGLAASAVKDNRVVFADGYGVADLNDGRKVTNRTLFGIASMSKAFASALMIKLLHERNMSIYTKPGSIMPEGFAYNTSEFTTYATVRDLMTHCLGVPSNQMMRLDDTLTRKDAARRIRYFAPVYKFRMHYLYSNLHYGIVSYLSELLGGQPWERLIQQHIYDPLGLRGRRWGTYAGSTGLMSSSADITKWMLMQLGGGRSEVGVQVLAADDLSLTHSPQTAIRSSTVEKKFHQPLAPFTVSESNYAFGWKTGFYKGYKMLRHTGTTFGYSSLITLLPDVNVGVHILDSLLGEEPSINETTVCTFPEPWYAASHSLRHPIDQSLPPSRPLDAYTGIYHHIAYGNLTVTVNTTVNQLQMVYGIGRWILYPRNTHDSFTGEAFGLMYRLVDLISGVRFHVHTHSPTTLTVPDFESREPPVFMRTGDVPPKAGVSIVG</sequence>
<proteinExistence type="predicted"/>
<evidence type="ECO:0000313" key="2">
    <source>
        <dbReference type="EMBL" id="WAR00867.1"/>
    </source>
</evidence>
<dbReference type="InterPro" id="IPR050491">
    <property type="entry name" value="AmpC-like"/>
</dbReference>
<keyword evidence="3" id="KW-1185">Reference proteome</keyword>
<dbReference type="InterPro" id="IPR001466">
    <property type="entry name" value="Beta-lactam-related"/>
</dbReference>
<accession>A0ABY7DW74</accession>
<protein>
    <submittedName>
        <fullName evidence="2">GIGA6-like protein</fullName>
    </submittedName>
</protein>
<dbReference type="Gene3D" id="3.40.710.10">
    <property type="entry name" value="DD-peptidase/beta-lactamase superfamily"/>
    <property type="match status" value="1"/>
</dbReference>
<feature type="domain" description="Beta-lactamase-related" evidence="1">
    <location>
        <begin position="23"/>
        <end position="311"/>
    </location>
</feature>
<dbReference type="PANTHER" id="PTHR46825:SF15">
    <property type="entry name" value="BETA-LACTAMASE-RELATED DOMAIN-CONTAINING PROTEIN"/>
    <property type="match status" value="1"/>
</dbReference>
<evidence type="ECO:0000259" key="1">
    <source>
        <dbReference type="Pfam" id="PF00144"/>
    </source>
</evidence>
<dbReference type="Proteomes" id="UP001164746">
    <property type="component" value="Chromosome 3"/>
</dbReference>
<evidence type="ECO:0000313" key="3">
    <source>
        <dbReference type="Proteomes" id="UP001164746"/>
    </source>
</evidence>
<dbReference type="SUPFAM" id="SSF56601">
    <property type="entry name" value="beta-lactamase/transpeptidase-like"/>
    <property type="match status" value="1"/>
</dbReference>
<dbReference type="EMBL" id="CP111014">
    <property type="protein sequence ID" value="WAR00867.1"/>
    <property type="molecule type" value="Genomic_DNA"/>
</dbReference>
<dbReference type="PANTHER" id="PTHR46825">
    <property type="entry name" value="D-ALANYL-D-ALANINE-CARBOXYPEPTIDASE/ENDOPEPTIDASE AMPH"/>
    <property type="match status" value="1"/>
</dbReference>
<dbReference type="Pfam" id="PF00144">
    <property type="entry name" value="Beta-lactamase"/>
    <property type="match status" value="1"/>
</dbReference>
<name>A0ABY7DW74_MYAAR</name>
<dbReference type="InterPro" id="IPR012338">
    <property type="entry name" value="Beta-lactam/transpept-like"/>
</dbReference>
<reference evidence="2" key="1">
    <citation type="submission" date="2022-11" db="EMBL/GenBank/DDBJ databases">
        <title>Centuries of genome instability and evolution in soft-shell clam transmissible cancer (bioRxiv).</title>
        <authorList>
            <person name="Hart S.F.M."/>
            <person name="Yonemitsu M.A."/>
            <person name="Giersch R.M."/>
            <person name="Beal B.F."/>
            <person name="Arriagada G."/>
            <person name="Davis B.W."/>
            <person name="Ostrander E.A."/>
            <person name="Goff S.P."/>
            <person name="Metzger M.J."/>
        </authorList>
    </citation>
    <scope>NUCLEOTIDE SEQUENCE</scope>
    <source>
        <strain evidence="2">MELC-2E11</strain>
        <tissue evidence="2">Siphon/mantle</tissue>
    </source>
</reference>
<organism evidence="2 3">
    <name type="scientific">Mya arenaria</name>
    <name type="common">Soft-shell clam</name>
    <dbReference type="NCBI Taxonomy" id="6604"/>
    <lineage>
        <taxon>Eukaryota</taxon>
        <taxon>Metazoa</taxon>
        <taxon>Spiralia</taxon>
        <taxon>Lophotrochozoa</taxon>
        <taxon>Mollusca</taxon>
        <taxon>Bivalvia</taxon>
        <taxon>Autobranchia</taxon>
        <taxon>Heteroconchia</taxon>
        <taxon>Euheterodonta</taxon>
        <taxon>Imparidentia</taxon>
        <taxon>Neoheterodontei</taxon>
        <taxon>Myida</taxon>
        <taxon>Myoidea</taxon>
        <taxon>Myidae</taxon>
        <taxon>Mya</taxon>
    </lineage>
</organism>